<protein>
    <submittedName>
        <fullName evidence="1">AlwI restriction endonuclease family protein</fullName>
    </submittedName>
</protein>
<gene>
    <name evidence="1" type="ORF">HPSA50_0210</name>
</gene>
<proteinExistence type="predicted"/>
<comment type="caution">
    <text evidence="1">The sequence shown here is derived from an EMBL/GenBank/DDBJ whole genome shotgun (WGS) entry which is preliminary data.</text>
</comment>
<keyword evidence="1" id="KW-0255">Endonuclease</keyword>
<dbReference type="AlphaFoldDB" id="T2SB07"/>
<name>T2SB07_HELPX</name>
<dbReference type="PATRIC" id="fig|1352357.3.peg.209"/>
<dbReference type="Gene3D" id="3.40.91.50">
    <property type="match status" value="1"/>
</dbReference>
<evidence type="ECO:0000313" key="2">
    <source>
        <dbReference type="Proteomes" id="UP000015816"/>
    </source>
</evidence>
<keyword evidence="1" id="KW-0540">Nuclease</keyword>
<reference evidence="1 2" key="1">
    <citation type="journal article" date="2013" name="Genome Announc.">
        <title>Genome Sequences of Three hpAfrica2 Strains of Helicobacter pylori.</title>
        <authorList>
            <person name="Duncan S.S."/>
            <person name="Bertoli M.T."/>
            <person name="Kersulyte D."/>
            <person name="Valk P.L."/>
            <person name="Tamma S."/>
            <person name="Segal I."/>
            <person name="McClain M.S."/>
            <person name="Cover T.L."/>
            <person name="Berg D.E."/>
        </authorList>
    </citation>
    <scope>NUCLEOTIDE SEQUENCE [LARGE SCALE GENOMIC DNA]</scope>
    <source>
        <strain evidence="1 2">SouthAfrica50</strain>
    </source>
</reference>
<dbReference type="GO" id="GO:0004519">
    <property type="term" value="F:endonuclease activity"/>
    <property type="evidence" value="ECO:0007669"/>
    <property type="project" value="UniProtKB-KW"/>
</dbReference>
<accession>T2SB07</accession>
<dbReference type="EMBL" id="AVNI01000001">
    <property type="protein sequence ID" value="EQD89817.1"/>
    <property type="molecule type" value="Genomic_DNA"/>
</dbReference>
<dbReference type="Proteomes" id="UP000015816">
    <property type="component" value="Unassembled WGS sequence"/>
</dbReference>
<keyword evidence="1" id="KW-0378">Hydrolase</keyword>
<sequence>MDSFLVSVTPVSADESVKTNQLNELATTDTKDFIKQELLIACNKKQESKDSFLKFINRPLRLEFLSAIFLKQHFKYLSVIPHYKSEGLPVYTASGNKPCSL</sequence>
<evidence type="ECO:0000313" key="1">
    <source>
        <dbReference type="EMBL" id="EQD89817.1"/>
    </source>
</evidence>
<organism evidence="1 2">
    <name type="scientific">Helicobacter pylori SouthAfrica50</name>
    <dbReference type="NCBI Taxonomy" id="1352357"/>
    <lineage>
        <taxon>Bacteria</taxon>
        <taxon>Pseudomonadati</taxon>
        <taxon>Campylobacterota</taxon>
        <taxon>Epsilonproteobacteria</taxon>
        <taxon>Campylobacterales</taxon>
        <taxon>Helicobacteraceae</taxon>
        <taxon>Helicobacter</taxon>
    </lineage>
</organism>